<dbReference type="GO" id="GO:0006313">
    <property type="term" value="P:DNA transposition"/>
    <property type="evidence" value="ECO:0007669"/>
    <property type="project" value="InterPro"/>
</dbReference>
<reference evidence="3" key="1">
    <citation type="submission" date="2016-02" db="EMBL/GenBank/DDBJ databases">
        <title>Genomic analyses of a collection of pathogenic Corynebacterium diphtheriae.</title>
        <authorList>
            <person name="Sangal V."/>
            <person name="Titov L."/>
        </authorList>
    </citation>
    <scope>NUCLEOTIDE SEQUENCE [LARGE SCALE GENOMIC DNA]</scope>
    <source>
        <strain evidence="3">1438</strain>
    </source>
</reference>
<organism evidence="2 3">
    <name type="scientific">Corynebacterium diphtheriae bv. mitis</name>
    <dbReference type="NCBI Taxonomy" id="1806053"/>
    <lineage>
        <taxon>Bacteria</taxon>
        <taxon>Bacillati</taxon>
        <taxon>Actinomycetota</taxon>
        <taxon>Actinomycetes</taxon>
        <taxon>Mycobacteriales</taxon>
        <taxon>Corynebacteriaceae</taxon>
        <taxon>Corynebacterium</taxon>
    </lineage>
</organism>
<dbReference type="Pfam" id="PF01548">
    <property type="entry name" value="DEDD_Tnp_IS110"/>
    <property type="match status" value="1"/>
</dbReference>
<dbReference type="PROSITE" id="PS51664">
    <property type="entry name" value="YCAO"/>
    <property type="match status" value="1"/>
</dbReference>
<evidence type="ECO:0000313" key="2">
    <source>
        <dbReference type="EMBL" id="OWM35986.1"/>
    </source>
</evidence>
<dbReference type="GO" id="GO:0004803">
    <property type="term" value="F:transposase activity"/>
    <property type="evidence" value="ECO:0007669"/>
    <property type="project" value="InterPro"/>
</dbReference>
<protein>
    <submittedName>
        <fullName evidence="2">Transposase</fullName>
    </submittedName>
</protein>
<dbReference type="EMBL" id="LSZF01000001">
    <property type="protein sequence ID" value="OWM35986.1"/>
    <property type="molecule type" value="Genomic_DNA"/>
</dbReference>
<evidence type="ECO:0000313" key="3">
    <source>
        <dbReference type="Proteomes" id="UP000197692"/>
    </source>
</evidence>
<dbReference type="InterPro" id="IPR003776">
    <property type="entry name" value="YcaO-like_dom"/>
</dbReference>
<dbReference type="GO" id="GO:0003677">
    <property type="term" value="F:DNA binding"/>
    <property type="evidence" value="ECO:0007669"/>
    <property type="project" value="InterPro"/>
</dbReference>
<sequence length="326" mass="35543">MAYDFVIGMDVGKYFHHACVLDPQSRQVLSQRINQHEGSLRKLFGKFLANNVEVLVVVDQPNNIGRLTVTVAQTIGADVRYLPRLAMRQLSRIHVGNSKTDVRDAYVIAHAGLNLPDALRSVDRVEDVFLQLKVPNGIDENLARAYTDLGFPVVIACVDDGVAVSLGSACRDSLSAAAVAALNEAWAFYPERQRVRSAGSAVPEHIRSVLDHANQVSLPEWTTPIDRLLGADQPPRRCSKAEDSVTPSALAALIDAGFDPIRINTTLAEVQEYGLTAVTVVVPGLVPIDFGWDRQRAQFMERPAQLCSQATGGIINPLETTCHPFA</sequence>
<dbReference type="PANTHER" id="PTHR33055">
    <property type="entry name" value="TRANSPOSASE FOR INSERTION SEQUENCE ELEMENT IS1111A"/>
    <property type="match status" value="1"/>
</dbReference>
<dbReference type="InterPro" id="IPR047650">
    <property type="entry name" value="Transpos_IS110"/>
</dbReference>
<dbReference type="RefSeq" id="WP_010935484.1">
    <property type="nucleotide sequence ID" value="NZ_LSZF01000001.1"/>
</dbReference>
<comment type="caution">
    <text evidence="2">The sequence shown here is derived from an EMBL/GenBank/DDBJ whole genome shotgun (WGS) entry which is preliminary data.</text>
</comment>
<proteinExistence type="predicted"/>
<gene>
    <name evidence="2" type="ORF">AY602_00125</name>
</gene>
<dbReference type="AlphaFoldDB" id="A0A854NKB8"/>
<accession>A0A854NKB8</accession>
<dbReference type="Proteomes" id="UP000197692">
    <property type="component" value="Unassembled WGS sequence"/>
</dbReference>
<dbReference type="InterPro" id="IPR002525">
    <property type="entry name" value="Transp_IS110-like_N"/>
</dbReference>
<evidence type="ECO:0000259" key="1">
    <source>
        <dbReference type="PROSITE" id="PS51664"/>
    </source>
</evidence>
<name>A0A854NKB8_CORDP</name>
<feature type="domain" description="YcaO" evidence="1">
    <location>
        <begin position="107"/>
        <end position="326"/>
    </location>
</feature>
<dbReference type="PANTHER" id="PTHR33055:SF3">
    <property type="entry name" value="PUTATIVE TRANSPOSASE FOR IS117-RELATED"/>
    <property type="match status" value="1"/>
</dbReference>